<evidence type="ECO:0000313" key="5">
    <source>
        <dbReference type="EMBL" id="MEL0564886.1"/>
    </source>
</evidence>
<dbReference type="InterPro" id="IPR027417">
    <property type="entry name" value="P-loop_NTPase"/>
</dbReference>
<reference evidence="5 6" key="1">
    <citation type="submission" date="2024-04" db="EMBL/GenBank/DDBJ databases">
        <title>Three lactobacilli isolated from voided urine samples from females with type 2 diabetes.</title>
        <authorList>
            <person name="Kula A."/>
            <person name="Stegman N."/>
            <person name="Putonti C."/>
        </authorList>
    </citation>
    <scope>NUCLEOTIDE SEQUENCE [LARGE SCALE GENOMIC DNA]</scope>
    <source>
        <strain evidence="5 6">1855</strain>
    </source>
</reference>
<dbReference type="EMBL" id="JBBVUL010000004">
    <property type="protein sequence ID" value="MEL0564886.1"/>
    <property type="molecule type" value="Genomic_DNA"/>
</dbReference>
<evidence type="ECO:0000256" key="1">
    <source>
        <dbReference type="ARBA" id="ARBA00022448"/>
    </source>
</evidence>
<evidence type="ECO:0000313" key="6">
    <source>
        <dbReference type="Proteomes" id="UP001385848"/>
    </source>
</evidence>
<sequence length="96" mass="10852">MSELLKVVDASKKYDTHILWQNVNVVINTGEIVGLVGKNGSGKTTFIKSILGVSKLNTGYVEYCGRKDYLTSAKLKKKLAFYLRFLYLNIYLLKIT</sequence>
<evidence type="ECO:0000259" key="4">
    <source>
        <dbReference type="Pfam" id="PF00005"/>
    </source>
</evidence>
<dbReference type="SUPFAM" id="SSF52540">
    <property type="entry name" value="P-loop containing nucleoside triphosphate hydrolases"/>
    <property type="match status" value="1"/>
</dbReference>
<keyword evidence="6" id="KW-1185">Reference proteome</keyword>
<keyword evidence="3 5" id="KW-0067">ATP-binding</keyword>
<dbReference type="Pfam" id="PF00005">
    <property type="entry name" value="ABC_tran"/>
    <property type="match status" value="1"/>
</dbReference>
<dbReference type="InterPro" id="IPR051782">
    <property type="entry name" value="ABC_Transporter_VariousFunc"/>
</dbReference>
<feature type="domain" description="ABC transporter" evidence="4">
    <location>
        <begin position="21"/>
        <end position="78"/>
    </location>
</feature>
<dbReference type="PANTHER" id="PTHR42939:SF1">
    <property type="entry name" value="ABC TRANSPORTER ATP-BINDING PROTEIN ALBC-RELATED"/>
    <property type="match status" value="1"/>
</dbReference>
<comment type="caution">
    <text evidence="5">The sequence shown here is derived from an EMBL/GenBank/DDBJ whole genome shotgun (WGS) entry which is preliminary data.</text>
</comment>
<dbReference type="InterPro" id="IPR003439">
    <property type="entry name" value="ABC_transporter-like_ATP-bd"/>
</dbReference>
<keyword evidence="2" id="KW-0547">Nucleotide-binding</keyword>
<keyword evidence="1" id="KW-0813">Transport</keyword>
<name>A0ABU9FHE5_LACJE</name>
<organism evidence="5 6">
    <name type="scientific">Lactobacillus jensenii</name>
    <dbReference type="NCBI Taxonomy" id="109790"/>
    <lineage>
        <taxon>Bacteria</taxon>
        <taxon>Bacillati</taxon>
        <taxon>Bacillota</taxon>
        <taxon>Bacilli</taxon>
        <taxon>Lactobacillales</taxon>
        <taxon>Lactobacillaceae</taxon>
        <taxon>Lactobacillus</taxon>
    </lineage>
</organism>
<proteinExistence type="predicted"/>
<evidence type="ECO:0000256" key="3">
    <source>
        <dbReference type="ARBA" id="ARBA00022840"/>
    </source>
</evidence>
<dbReference type="Proteomes" id="UP001385848">
    <property type="component" value="Unassembled WGS sequence"/>
</dbReference>
<dbReference type="RefSeq" id="WP_162257464.1">
    <property type="nucleotide sequence ID" value="NZ_CATOUW010000002.1"/>
</dbReference>
<gene>
    <name evidence="5" type="ORF">AAC431_02965</name>
</gene>
<accession>A0ABU9FHE5</accession>
<dbReference type="PANTHER" id="PTHR42939">
    <property type="entry name" value="ABC TRANSPORTER ATP-BINDING PROTEIN ALBC-RELATED"/>
    <property type="match status" value="1"/>
</dbReference>
<protein>
    <submittedName>
        <fullName evidence="5">ATP-binding cassette domain-containing protein</fullName>
    </submittedName>
</protein>
<evidence type="ECO:0000256" key="2">
    <source>
        <dbReference type="ARBA" id="ARBA00022741"/>
    </source>
</evidence>
<dbReference type="Gene3D" id="3.40.50.300">
    <property type="entry name" value="P-loop containing nucleotide triphosphate hydrolases"/>
    <property type="match status" value="1"/>
</dbReference>
<dbReference type="GO" id="GO:0005524">
    <property type="term" value="F:ATP binding"/>
    <property type="evidence" value="ECO:0007669"/>
    <property type="project" value="UniProtKB-KW"/>
</dbReference>